<dbReference type="RefSeq" id="WP_013490350.1">
    <property type="nucleotide sequence ID" value="NC_014829.1"/>
</dbReference>
<dbReference type="KEGG" id="bco:Bcell_3779"/>
<sequence precursor="true">MKLFNVMFVVVITAFLLGACGNEDELAGTWEIYEMFGGPVVEEDASLTFTEDGSEGFLLVDGHMENFTVNKVEDGKAELVHEEDPEIIEIMYGDGEMTLYSEGEQVGAAKKSDN</sequence>
<proteinExistence type="predicted"/>
<dbReference type="HOGENOM" id="CLU_2165858_0_0_9"/>
<evidence type="ECO:0000313" key="3">
    <source>
        <dbReference type="Proteomes" id="UP000001401"/>
    </source>
</evidence>
<evidence type="ECO:0000313" key="2">
    <source>
        <dbReference type="EMBL" id="ADU32019.1"/>
    </source>
</evidence>
<reference evidence="2 3" key="1">
    <citation type="submission" date="2010-12" db="EMBL/GenBank/DDBJ databases">
        <title>Complete sequence of Bacillus cellulosilyticus DSM 2522.</title>
        <authorList>
            <consortium name="US DOE Joint Genome Institute"/>
            <person name="Lucas S."/>
            <person name="Copeland A."/>
            <person name="Lapidus A."/>
            <person name="Cheng J.-F."/>
            <person name="Bruce D."/>
            <person name="Goodwin L."/>
            <person name="Pitluck S."/>
            <person name="Chertkov O."/>
            <person name="Detter J.C."/>
            <person name="Han C."/>
            <person name="Tapia R."/>
            <person name="Land M."/>
            <person name="Hauser L."/>
            <person name="Jeffries C."/>
            <person name="Kyrpides N."/>
            <person name="Ivanova N."/>
            <person name="Mikhailova N."/>
            <person name="Brumm P."/>
            <person name="Mead D."/>
            <person name="Woyke T."/>
        </authorList>
    </citation>
    <scope>NUCLEOTIDE SEQUENCE [LARGE SCALE GENOMIC DNA]</scope>
    <source>
        <strain evidence="3">ATCC 21833 / DSM 2522 / FERM P-1141 / JCM 9156 / N-4</strain>
    </source>
</reference>
<protein>
    <recommendedName>
        <fullName evidence="4">Lipocalin-like domain-containing protein</fullName>
    </recommendedName>
</protein>
<name>E6TTY8_EVAC2</name>
<keyword evidence="1" id="KW-0732">Signal</keyword>
<keyword evidence="3" id="KW-1185">Reference proteome</keyword>
<organism evidence="2 3">
    <name type="scientific">Evansella cellulosilytica (strain ATCC 21833 / DSM 2522 / FERM P-1141 / JCM 9156 / N-4)</name>
    <name type="common">Bacillus cellulosilyticus</name>
    <dbReference type="NCBI Taxonomy" id="649639"/>
    <lineage>
        <taxon>Bacteria</taxon>
        <taxon>Bacillati</taxon>
        <taxon>Bacillota</taxon>
        <taxon>Bacilli</taxon>
        <taxon>Bacillales</taxon>
        <taxon>Bacillaceae</taxon>
        <taxon>Evansella</taxon>
    </lineage>
</organism>
<evidence type="ECO:0008006" key="4">
    <source>
        <dbReference type="Google" id="ProtNLM"/>
    </source>
</evidence>
<accession>E6TTY8</accession>
<gene>
    <name evidence="2" type="ordered locus">Bcell_3779</name>
</gene>
<feature type="chain" id="PRO_5039376209" description="Lipocalin-like domain-containing protein" evidence="1">
    <location>
        <begin position="19"/>
        <end position="114"/>
    </location>
</feature>
<evidence type="ECO:0000256" key="1">
    <source>
        <dbReference type="SAM" id="SignalP"/>
    </source>
</evidence>
<dbReference type="AlphaFoldDB" id="E6TTY8"/>
<dbReference type="Proteomes" id="UP000001401">
    <property type="component" value="Chromosome"/>
</dbReference>
<feature type="signal peptide" evidence="1">
    <location>
        <begin position="1"/>
        <end position="18"/>
    </location>
</feature>
<dbReference type="EMBL" id="CP002394">
    <property type="protein sequence ID" value="ADU32019.1"/>
    <property type="molecule type" value="Genomic_DNA"/>
</dbReference>
<dbReference type="PROSITE" id="PS51257">
    <property type="entry name" value="PROKAR_LIPOPROTEIN"/>
    <property type="match status" value="1"/>
</dbReference>